<dbReference type="PROSITE" id="PS00498">
    <property type="entry name" value="TYROSINASE_2"/>
    <property type="match status" value="1"/>
</dbReference>
<proteinExistence type="predicted"/>
<evidence type="ECO:0000256" key="2">
    <source>
        <dbReference type="ARBA" id="ARBA00023002"/>
    </source>
</evidence>
<dbReference type="EMBL" id="JAAMPI010002165">
    <property type="protein sequence ID" value="KAF4617957.1"/>
    <property type="molecule type" value="Genomic_DNA"/>
</dbReference>
<evidence type="ECO:0000256" key="1">
    <source>
        <dbReference type="ARBA" id="ARBA00022723"/>
    </source>
</evidence>
<evidence type="ECO:0000256" key="3">
    <source>
        <dbReference type="SAM" id="SignalP"/>
    </source>
</evidence>
<dbReference type="Gene3D" id="1.10.1280.10">
    <property type="entry name" value="Di-copper center containing domain from catechol oxidase"/>
    <property type="match status" value="1"/>
</dbReference>
<dbReference type="PANTHER" id="PTHR11474">
    <property type="entry name" value="TYROSINASE FAMILY MEMBER"/>
    <property type="match status" value="1"/>
</dbReference>
<organism evidence="6 7">
    <name type="scientific">Cudoniella acicularis</name>
    <dbReference type="NCBI Taxonomy" id="354080"/>
    <lineage>
        <taxon>Eukaryota</taxon>
        <taxon>Fungi</taxon>
        <taxon>Dikarya</taxon>
        <taxon>Ascomycota</taxon>
        <taxon>Pezizomycotina</taxon>
        <taxon>Leotiomycetes</taxon>
        <taxon>Helotiales</taxon>
        <taxon>Tricladiaceae</taxon>
        <taxon>Cudoniella</taxon>
    </lineage>
</organism>
<gene>
    <name evidence="6" type="ORF">G7Y89_g15025</name>
</gene>
<dbReference type="PROSITE" id="PS00497">
    <property type="entry name" value="TYROSINASE_1"/>
    <property type="match status" value="1"/>
</dbReference>
<keyword evidence="7" id="KW-1185">Reference proteome</keyword>
<dbReference type="PRINTS" id="PR00092">
    <property type="entry name" value="TYROSINASE"/>
</dbReference>
<evidence type="ECO:0000313" key="6">
    <source>
        <dbReference type="EMBL" id="KAF4617957.1"/>
    </source>
</evidence>
<dbReference type="Pfam" id="PF00264">
    <property type="entry name" value="Tyrosinase"/>
    <property type="match status" value="1"/>
</dbReference>
<reference evidence="6 7" key="1">
    <citation type="submission" date="2020-03" db="EMBL/GenBank/DDBJ databases">
        <title>Draft Genome Sequence of Cudoniella acicularis.</title>
        <authorList>
            <person name="Buettner E."/>
            <person name="Kellner H."/>
        </authorList>
    </citation>
    <scope>NUCLEOTIDE SEQUENCE [LARGE SCALE GENOMIC DNA]</scope>
    <source>
        <strain evidence="6 7">DSM 108380</strain>
    </source>
</reference>
<keyword evidence="1" id="KW-0479">Metal-binding</keyword>
<feature type="chain" id="PRO_5034720990" description="Tyrosinase copper-binding domain-containing protein" evidence="3">
    <location>
        <begin position="19"/>
        <end position="385"/>
    </location>
</feature>
<dbReference type="GO" id="GO:0016491">
    <property type="term" value="F:oxidoreductase activity"/>
    <property type="evidence" value="ECO:0007669"/>
    <property type="project" value="UniProtKB-KW"/>
</dbReference>
<dbReference type="PANTHER" id="PTHR11474:SF125">
    <property type="entry name" value="N-ACETYL-6-HYDROXYTRYPTOPHAN OXIDASE IVOB-RELATED"/>
    <property type="match status" value="1"/>
</dbReference>
<evidence type="ECO:0000259" key="4">
    <source>
        <dbReference type="PROSITE" id="PS00497"/>
    </source>
</evidence>
<dbReference type="InterPro" id="IPR008922">
    <property type="entry name" value="Di-copper_centre_dom_sf"/>
</dbReference>
<accession>A0A8H4QV49</accession>
<feature type="domain" description="Tyrosinase copper-binding" evidence="5">
    <location>
        <begin position="308"/>
        <end position="319"/>
    </location>
</feature>
<evidence type="ECO:0000313" key="7">
    <source>
        <dbReference type="Proteomes" id="UP000566819"/>
    </source>
</evidence>
<dbReference type="SUPFAM" id="SSF48056">
    <property type="entry name" value="Di-copper centre-containing domain"/>
    <property type="match status" value="1"/>
</dbReference>
<dbReference type="OrthoDB" id="6132182at2759"/>
<feature type="signal peptide" evidence="3">
    <location>
        <begin position="1"/>
        <end position="18"/>
    </location>
</feature>
<feature type="domain" description="Tyrosinase copper-binding" evidence="4">
    <location>
        <begin position="117"/>
        <end position="134"/>
    </location>
</feature>
<keyword evidence="2" id="KW-0560">Oxidoreductase</keyword>
<dbReference type="InterPro" id="IPR050316">
    <property type="entry name" value="Tyrosinase/Hemocyanin"/>
</dbReference>
<comment type="caution">
    <text evidence="6">The sequence shown here is derived from an EMBL/GenBank/DDBJ whole genome shotgun (WGS) entry which is preliminary data.</text>
</comment>
<name>A0A8H4QV49_9HELO</name>
<dbReference type="AlphaFoldDB" id="A0A8H4QV49"/>
<evidence type="ECO:0000259" key="5">
    <source>
        <dbReference type="PROSITE" id="PS00498"/>
    </source>
</evidence>
<protein>
    <recommendedName>
        <fullName evidence="4 5">Tyrosinase copper-binding domain-containing protein</fullName>
    </recommendedName>
</protein>
<dbReference type="InterPro" id="IPR002227">
    <property type="entry name" value="Tyrosinase_Cu-bd"/>
</dbReference>
<sequence>MRFSHSVAVAPLLALSAAYNPAPTIQTDILAANGLLNLAIHEVQQAFQGKQSSCTLGNVKVRREWGTLSNAERKSYTDAVLCLMSKPALTNPTEVPGARSRYDDFLYTHINQTLTIHGTTSFLSWHRYFTWTYEQALINECGYTGTQPYWNWGKWANDPINSPIFDGGAYSMSGNGVYEAHNCTNALPTGLNCIPPGSGGGCVETGPFKNMAVNLGPISPTLAESEVVANNGTIYNPRCLKRDISQWVSSQWTTDANSTSLITENPDVYWFQTVMQGDFATGFYGVHTGGHFTIGGDPGGDIFSSPGDPAFYLHHAQIDRTWWIWQNQDIANRQNAISGTITLNNSPPSRNGTLNDTISLGVNAQDKEIWQLMSTIDGPFCYIYI</sequence>
<dbReference type="GO" id="GO:0046872">
    <property type="term" value="F:metal ion binding"/>
    <property type="evidence" value="ECO:0007669"/>
    <property type="project" value="UniProtKB-KW"/>
</dbReference>
<dbReference type="Proteomes" id="UP000566819">
    <property type="component" value="Unassembled WGS sequence"/>
</dbReference>
<keyword evidence="3" id="KW-0732">Signal</keyword>